<reference evidence="3 4" key="1">
    <citation type="journal article" date="2016" name="Mol. Biol. Evol.">
        <title>Comparative Genomics of Early-Diverging Mushroom-Forming Fungi Provides Insights into the Origins of Lignocellulose Decay Capabilities.</title>
        <authorList>
            <person name="Nagy L.G."/>
            <person name="Riley R."/>
            <person name="Tritt A."/>
            <person name="Adam C."/>
            <person name="Daum C."/>
            <person name="Floudas D."/>
            <person name="Sun H."/>
            <person name="Yadav J.S."/>
            <person name="Pangilinan J."/>
            <person name="Larsson K.H."/>
            <person name="Matsuura K."/>
            <person name="Barry K."/>
            <person name="Labutti K."/>
            <person name="Kuo R."/>
            <person name="Ohm R.A."/>
            <person name="Bhattacharya S.S."/>
            <person name="Shirouzu T."/>
            <person name="Yoshinaga Y."/>
            <person name="Martin F.M."/>
            <person name="Grigoriev I.V."/>
            <person name="Hibbett D.S."/>
        </authorList>
    </citation>
    <scope>NUCLEOTIDE SEQUENCE [LARGE SCALE GENOMIC DNA]</scope>
    <source>
        <strain evidence="3 4">CBS 109695</strain>
    </source>
</reference>
<feature type="transmembrane region" description="Helical" evidence="2">
    <location>
        <begin position="56"/>
        <end position="75"/>
    </location>
</feature>
<dbReference type="EMBL" id="KV417490">
    <property type="protein sequence ID" value="KZP31245.1"/>
    <property type="molecule type" value="Genomic_DNA"/>
</dbReference>
<dbReference type="OrthoDB" id="3201807at2759"/>
<protein>
    <submittedName>
        <fullName evidence="3">Uncharacterized protein</fullName>
    </submittedName>
</protein>
<feature type="compositionally biased region" description="Polar residues" evidence="1">
    <location>
        <begin position="157"/>
        <end position="172"/>
    </location>
</feature>
<keyword evidence="2" id="KW-0812">Transmembrane</keyword>
<evidence type="ECO:0000256" key="1">
    <source>
        <dbReference type="SAM" id="MobiDB-lite"/>
    </source>
</evidence>
<feature type="compositionally biased region" description="Basic and acidic residues" evidence="1">
    <location>
        <begin position="195"/>
        <end position="204"/>
    </location>
</feature>
<name>A0A166U2M4_9AGAM</name>
<organism evidence="3 4">
    <name type="scientific">Athelia psychrophila</name>
    <dbReference type="NCBI Taxonomy" id="1759441"/>
    <lineage>
        <taxon>Eukaryota</taxon>
        <taxon>Fungi</taxon>
        <taxon>Dikarya</taxon>
        <taxon>Basidiomycota</taxon>
        <taxon>Agaricomycotina</taxon>
        <taxon>Agaricomycetes</taxon>
        <taxon>Agaricomycetidae</taxon>
        <taxon>Atheliales</taxon>
        <taxon>Atheliaceae</taxon>
        <taxon>Athelia</taxon>
    </lineage>
</organism>
<keyword evidence="2" id="KW-1133">Transmembrane helix</keyword>
<dbReference type="Proteomes" id="UP000076532">
    <property type="component" value="Unassembled WGS sequence"/>
</dbReference>
<keyword evidence="2" id="KW-0472">Membrane</keyword>
<accession>A0A166U2M4</accession>
<keyword evidence="4" id="KW-1185">Reference proteome</keyword>
<dbReference type="AlphaFoldDB" id="A0A166U2M4"/>
<gene>
    <name evidence="3" type="ORF">FIBSPDRAFT_1037698</name>
</gene>
<evidence type="ECO:0000313" key="3">
    <source>
        <dbReference type="EMBL" id="KZP31245.1"/>
    </source>
</evidence>
<feature type="region of interest" description="Disordered" evidence="1">
    <location>
        <begin position="155"/>
        <end position="174"/>
    </location>
</feature>
<feature type="transmembrane region" description="Helical" evidence="2">
    <location>
        <begin position="87"/>
        <end position="106"/>
    </location>
</feature>
<proteinExistence type="predicted"/>
<evidence type="ECO:0000313" key="4">
    <source>
        <dbReference type="Proteomes" id="UP000076532"/>
    </source>
</evidence>
<evidence type="ECO:0000256" key="2">
    <source>
        <dbReference type="SAM" id="Phobius"/>
    </source>
</evidence>
<sequence length="240" mass="26185">MSASADSSAPITWKFIRRTFTTQERTRDLLSPELERSLAQADFERAVHFLPGSHRYWPNALAIVFSTVAASYGNFRAKPRWPFARQCAIAGLAGFGGASLGLFLNLRAHVSFITSLENQQGFKQALANVSATMDGPTPHEAGVQGEDATPALYPRTSAPSANGSETAASSAVHSRWEDIRVANARKSKRSSSWDALREGHERSADVASADDAPFTADNDRAREQAQFDAMLDAERRKSQN</sequence>
<feature type="region of interest" description="Disordered" evidence="1">
    <location>
        <begin position="185"/>
        <end position="224"/>
    </location>
</feature>